<feature type="domain" description="VWFA" evidence="15">
    <location>
        <begin position="2077"/>
        <end position="2250"/>
    </location>
</feature>
<keyword evidence="12 14" id="KW-0472">Membrane</keyword>
<evidence type="ECO:0000259" key="15">
    <source>
        <dbReference type="PROSITE" id="PS50234"/>
    </source>
</evidence>
<evidence type="ECO:0000256" key="5">
    <source>
        <dbReference type="ARBA" id="ARBA00022692"/>
    </source>
</evidence>
<evidence type="ECO:0000256" key="12">
    <source>
        <dbReference type="RuleBase" id="RU280815"/>
    </source>
</evidence>
<evidence type="ECO:0000256" key="9">
    <source>
        <dbReference type="ARBA" id="ARBA00023157"/>
    </source>
</evidence>
<dbReference type="PANTHER" id="PTHR24020">
    <property type="entry name" value="COLLAGEN ALPHA"/>
    <property type="match status" value="1"/>
</dbReference>
<dbReference type="FunFam" id="2.10.25.140:FF:000001">
    <property type="entry name" value="Delta-like protein"/>
    <property type="match status" value="1"/>
</dbReference>
<dbReference type="Pfam" id="PF00092">
    <property type="entry name" value="VWA"/>
    <property type="match status" value="1"/>
</dbReference>
<feature type="disulfide bond" evidence="11">
    <location>
        <begin position="197"/>
        <end position="206"/>
    </location>
</feature>
<dbReference type="OrthoDB" id="6135314at2759"/>
<dbReference type="InterPro" id="IPR001774">
    <property type="entry name" value="DSL"/>
</dbReference>
<comment type="caution">
    <text evidence="17">The sequence shown here is derived from an EMBL/GenBank/DDBJ whole genome shotgun (WGS) entry which is preliminary data.</text>
</comment>
<dbReference type="Proteomes" id="UP000596742">
    <property type="component" value="Unassembled WGS sequence"/>
</dbReference>
<organism evidence="17 18">
    <name type="scientific">Mytilus galloprovincialis</name>
    <name type="common">Mediterranean mussel</name>
    <dbReference type="NCBI Taxonomy" id="29158"/>
    <lineage>
        <taxon>Eukaryota</taxon>
        <taxon>Metazoa</taxon>
        <taxon>Spiralia</taxon>
        <taxon>Lophotrochozoa</taxon>
        <taxon>Mollusca</taxon>
        <taxon>Bivalvia</taxon>
        <taxon>Autobranchia</taxon>
        <taxon>Pteriomorphia</taxon>
        <taxon>Mytilida</taxon>
        <taxon>Mytiloidea</taxon>
        <taxon>Mytilidae</taxon>
        <taxon>Mytilinae</taxon>
        <taxon>Mytilus</taxon>
    </lineage>
</organism>
<gene>
    <name evidence="17" type="ORF">MGAL_10B077061</name>
</gene>
<evidence type="ECO:0000256" key="13">
    <source>
        <dbReference type="SAM" id="MobiDB-lite"/>
    </source>
</evidence>
<keyword evidence="10" id="KW-0325">Glycoprotein</keyword>
<evidence type="ECO:0000256" key="3">
    <source>
        <dbReference type="ARBA" id="ARBA00022525"/>
    </source>
</evidence>
<keyword evidence="7 12" id="KW-0677">Repeat</keyword>
<comment type="function">
    <text evidence="12">Putative Notch ligand involved in the mediation of Notch signaling.</text>
</comment>
<keyword evidence="6 12" id="KW-0732">Signal</keyword>
<feature type="transmembrane region" description="Helical" evidence="14">
    <location>
        <begin position="3524"/>
        <end position="3548"/>
    </location>
</feature>
<dbReference type="EMBL" id="UYJE01001014">
    <property type="protein sequence ID" value="VDH98401.1"/>
    <property type="molecule type" value="Genomic_DNA"/>
</dbReference>
<dbReference type="Pfam" id="PF07657">
    <property type="entry name" value="MNNL"/>
    <property type="match status" value="1"/>
</dbReference>
<comment type="subcellular location">
    <subcellularLocation>
        <location evidence="12">Membrane</location>
        <topology evidence="12">Single-pass type I membrane protein</topology>
    </subcellularLocation>
    <subcellularLocation>
        <location evidence="1">Secreted</location>
    </subcellularLocation>
</comment>
<dbReference type="PROSITE" id="PS50234">
    <property type="entry name" value="VWFA"/>
    <property type="match status" value="1"/>
</dbReference>
<accession>A0A8B6C1U5</accession>
<evidence type="ECO:0000256" key="1">
    <source>
        <dbReference type="ARBA" id="ARBA00004613"/>
    </source>
</evidence>
<feature type="disulfide bond" evidence="11">
    <location>
        <begin position="164"/>
        <end position="173"/>
    </location>
</feature>
<keyword evidence="5 12" id="KW-0812">Transmembrane</keyword>
<dbReference type="Gene3D" id="2.60.40.3510">
    <property type="match status" value="1"/>
</dbReference>
<evidence type="ECO:0000256" key="7">
    <source>
        <dbReference type="ARBA" id="ARBA00022737"/>
    </source>
</evidence>
<dbReference type="SUPFAM" id="SSF53300">
    <property type="entry name" value="vWA-like"/>
    <property type="match status" value="1"/>
</dbReference>
<feature type="region of interest" description="Disordered" evidence="13">
    <location>
        <begin position="404"/>
        <end position="561"/>
    </location>
</feature>
<evidence type="ECO:0000313" key="17">
    <source>
        <dbReference type="EMBL" id="VDH98401.1"/>
    </source>
</evidence>
<keyword evidence="3" id="KW-0964">Secreted</keyword>
<protein>
    <recommendedName>
        <fullName evidence="12">Delta-like protein</fullName>
    </recommendedName>
</protein>
<feature type="region of interest" description="Disordered" evidence="13">
    <location>
        <begin position="3348"/>
        <end position="3368"/>
    </location>
</feature>
<evidence type="ECO:0000256" key="8">
    <source>
        <dbReference type="ARBA" id="ARBA00022989"/>
    </source>
</evidence>
<reference evidence="17" key="1">
    <citation type="submission" date="2018-11" db="EMBL/GenBank/DDBJ databases">
        <authorList>
            <person name="Alioto T."/>
            <person name="Alioto T."/>
        </authorList>
    </citation>
    <scope>NUCLEOTIDE SEQUENCE</scope>
</reference>
<evidence type="ECO:0000256" key="10">
    <source>
        <dbReference type="ARBA" id="ARBA00023180"/>
    </source>
</evidence>
<evidence type="ECO:0000256" key="11">
    <source>
        <dbReference type="PROSITE-ProRule" id="PRU00377"/>
    </source>
</evidence>
<dbReference type="Gene3D" id="3.40.50.410">
    <property type="entry name" value="von Willebrand factor, type A domain"/>
    <property type="match status" value="1"/>
</dbReference>
<name>A0A8B6C1U5_MYTGA</name>
<dbReference type="GO" id="GO:0016020">
    <property type="term" value="C:membrane"/>
    <property type="evidence" value="ECO:0007669"/>
    <property type="project" value="UniProtKB-SubCell"/>
</dbReference>
<feature type="domain" description="DSL" evidence="16">
    <location>
        <begin position="162"/>
        <end position="206"/>
    </location>
</feature>
<keyword evidence="9 11" id="KW-1015">Disulfide bond</keyword>
<keyword evidence="4 12" id="KW-0245">EGF-like domain</keyword>
<evidence type="ECO:0000256" key="4">
    <source>
        <dbReference type="ARBA" id="ARBA00022536"/>
    </source>
</evidence>
<evidence type="ECO:0000259" key="16">
    <source>
        <dbReference type="PROSITE" id="PS51051"/>
    </source>
</evidence>
<dbReference type="SMART" id="SM00051">
    <property type="entry name" value="DSL"/>
    <property type="match status" value="1"/>
</dbReference>
<dbReference type="InterPro" id="IPR011651">
    <property type="entry name" value="Notch_ligand_N"/>
</dbReference>
<dbReference type="PROSITE" id="PS51051">
    <property type="entry name" value="DSL"/>
    <property type="match status" value="1"/>
</dbReference>
<evidence type="ECO:0000256" key="6">
    <source>
        <dbReference type="ARBA" id="ARBA00022729"/>
    </source>
</evidence>
<feature type="compositionally biased region" description="Basic and acidic residues" evidence="13">
    <location>
        <begin position="3357"/>
        <end position="3368"/>
    </location>
</feature>
<keyword evidence="18" id="KW-1185">Reference proteome</keyword>
<keyword evidence="2 12" id="KW-0217">Developmental protein</keyword>
<dbReference type="InterPro" id="IPR036465">
    <property type="entry name" value="vWFA_dom_sf"/>
</dbReference>
<evidence type="ECO:0000256" key="2">
    <source>
        <dbReference type="ARBA" id="ARBA00022473"/>
    </source>
</evidence>
<dbReference type="FunFam" id="3.40.50.410:FF:000004">
    <property type="entry name" value="collagen alpha-6(VI) chain"/>
    <property type="match status" value="1"/>
</dbReference>
<dbReference type="SMART" id="SM00327">
    <property type="entry name" value="VWA"/>
    <property type="match status" value="1"/>
</dbReference>
<proteinExistence type="predicted"/>
<dbReference type="Gene3D" id="2.10.25.140">
    <property type="match status" value="1"/>
</dbReference>
<dbReference type="PRINTS" id="PR00453">
    <property type="entry name" value="VWFADOMAIN"/>
</dbReference>
<sequence length="3598" mass="407567">MQIKDTHCKGKISLKLLEYNNPTGTDAKGDCCDSPVNTPGCTIGTCDHLFRICLLDNISNSNTSNCLQSTEVTTSDKNVVKFDQNLQNVQFVFDTWKGEAPIQIVVFDSNTDDKQNVLVDQFLNVYNSTKAGFNQTSITAVNLNLIGTRSKNPTSLRFSLSVYCDPQYYGSDCSVKCVPTNECEGHYTCDPKGNKVCLSGWRGTDCTEQVPGSDVDCSVYTNKTEFSTSEWEGMYSCDNKQHSYPFFLNATKPEDTLTIGATVSFRNITVQLSGTYSSWSKVLALQMETQVLYEGHNLTMISLETREISTSGMIGKLSLYKADGGKLTCIVDPLNLKKAYFDGCDFKGTCVRYGKSKQNYYCCCNDGTIGTSCTKTTTPKATTTQTTLTTKSTKGPTITAVESTTTEVTTPIQTTTASTTTQKPTTQIPTTKPTTIQTTKPTTSVPTTLPTTKLTTTPTTTVTTTEITTQPETTSEPSTTSEPKTTHEPTTSSEPTTTSEPRTTPEQTTEPPTMMPSTTPTTTTASTTVTTRPTTVRTTLRSTTPKTTTQTTTTPKPTTLLTTTQKPTTLMTTTLTTLKPTTPVTVSLSDPFTLNLLMVSVELDGLAVMNTLLNSWIIENKGLLNLTKNNTEIDIGGFDETIAEGLPVTVIRYKVKVKSSVINTVSARRPNDNTLIQQLKIQYSTNQILLYTGSGPFFQLKDSLKFYVKGPGPVESQIKHMEEAILSAHNNTCESSGKCEVTKETRTVIRMREEYVGDDGLEITEITYYIEIFGAVVVPTNYSDVSSDNYTEAFKAAGIHTIVYRGLKTLRYRFHYTLFIDGKVRTEDEKDFKAAIENTWFTTFPGYYTGCGDCFAQIVRQEKYLTDKGNEVTALIYYFYFHSILQVPLDFIPPNNTLMVDNTHVRGVDNSTYTLYTSDVYSRYRNSFSLSLEGEEDIPTTSITDNLQAAFLNYSDSSKTIKVVLKTTENLIDDQGDLITDLVFFLMRDGEIIDARTTDTPSLTWLRDWFVMQKVLKESGKHYMVYNKKGRDIFRMDQSWRINVEGFVMMSDMKTIELLLIDSVNVTIKTANVEVQILKARIFMEKNSRKLMTALYYVWRVNDAVQEESLTSTLIRENSIIYIRKHLSMLNYTLYDSNTSESTMFMDYHFELYFKMELSSIELLANFSSQLITALQTKWKGYTGKGLEVHVAFQEKVYIDINQTEAWRVVFFLTDTDVTDGNRTVVIKSEFPKPITELLLYQTLPWTGLNGLEYKLYTEARSQRILYKNQHFNILLSREVSVFDWKRIEADLRVIWCKHLGCKDNTSISITITEQEKYVDISGNFYWNLVYFVMEHGSGIDSRRYHKISVTKDMFKWTNQYGGLYEVVVHRPVTMWKFSYGFHLYTDYRVTSNINYLKEALRRVWYLKGIVSENCKCLQIDTVHQRLVTDITGKTMWELTYFIRINGRLVHSTTWPRIDPALIDISSQKSFKFLTNIDTKLFVNLMSFYSNYKLSKKDITKVERELTTKFVEKNVEYKTCRCVLVKITSQEQVVNSKGEIVWKINYQVLKNKKTIKPSSIKPINWSTFNLNMTNVHGHKYNFSWGWTDWQKYFHYSYLGGLYVGSWIQPTDYTKFYSALVEYYKQHYKGQKIHIEGLNKTKEYYTSTGEKTWRLPFILTVDGKTVNPPALNTTEFEAMLNFNSTNGKSYKLKTGRHTIDATHIFSFNLNHKVSTTDHDKMKDAVITAWCTEHPGVDPSTVTVDIAGQEELVDKTTGKSSWKLLYTLSVNGTKTDKWTSLSLTNSHLSSHLNFTSVTGVPYSTVDLKSYISTSSLHHLYFKSFVATTDFKMVAKKLKTSWTAKLKGMGLDNIDIKFIRQRPMVTETGEKIWSWEYVINMNNSVPVNIPLPELSHTSLVAAFKNVTSTLGASLILVKPSTSNIEYNSHFSVYLSSKVTHTSYEEFKKRIIQAWKTKGMNVTIDHMTQEELVDKVDGHSVWRLVYFVKKEGKVVDSRTAVRLNTTIFHGITGPRGIYRVLNKVDQVDNSFLPYQWTSSVIVNHRFGTEATKKMSLLLKQMVEEKLQLIEENTVCNEVPADIQFLLDASGSVGSPNFKKQKDFVASFAESFTIGPDNTQIGVTTFSNVIKNKFNMNKYLVKGDLLAAIKNISYSGGKTFTDVALQYVGNHSFTKSAGDRDNAANVVIVMTDGKSRDFNKTKLEARKLYHAGIQVFAIGIGKGIQDNELKVIASDNDNVFTVGSFDALDTIQAKLKATTCKVFVVNKTVTEQTVTNVSVEVKRQEEYITSTGERVWKLVYFVKVNGQFVPATSVPGLDINQLISRLNITGPRGQKYQIVKTDRSMIYNYRNRFSIFFTGKVSETSLTAIQTALLETWNSSSKEYSLCGCLSIANISKENIEEFVDKNGKSYWRVMYFLKKNHTVVESMTHTGIDHDILKQKVKGIVNLRKEQYEVANVTETELMRTKLAFSFYLSKEMGYKQKAKFEQDIKASWIKKMKGSLTYNNTEVKVNRYTKYIDITTKKTVWKVDYYLKKDGSLVDPSVTSMLTDLHLNFTDANGHSYTILQPTNVVDNKMGYKIFMNREIRTKDISKLKSVLVKWWKSSNNIDDKTVVHVDIPEQTQVLSGNKLSSWRLWYRITANNTAVSPVQEDSVKSSTLQTHLNVTRTGSNMLYGKLVKTTTEAVFEYDNLLSIHFAQRIADSDFNKVQDKLLVLWKKKIGTKVKNVTVLKQEETIEKSYSDTVWKLSYHITTTDGTIVNSQYDATPSFKEYIADGVITNPLSEPYFIMDVDGVQTYRLTQAFKVVLNRRIYNVDKVKFDRVVKQTLAKKVKASNVSDVKLVVFNEQEVVTTVSSKTVWRYNYIVDVSGSILNAAEEGDITQEDLQQEINFTSPRQQKYTVIESDISTVAYSDLFRVHFFGIIPNDKKLSLMNYVKLYWENVTAYSSVELSSVSREDTLEDITGKSLTTFTFIITANGKMLYPSLTEHVNYTNMVIPEVQVFPGKTRVTRYSWCFKLVLQSQHKPINKTIIKTLLENVWNASKQGYSLRVISTEPSVGDLGIHLTSVLYALKIGEGAVTPDMEMEPDTKVMKKEAEKLKIQGKPYSAAEYRINTLFTASVRYENTMTVTDNQNVENVLNLAVANTTNNQLKSIKTHVLLKKDYVSSSNTSVKIAKLYFKLEINNTTRKLWQTSLATLKYKLDNQLDPKVQTDTTSIPQRKVYVLYLKGKVQKTDKLLLSALKNNWMSVTLNRPVVIKMIDTSIYVDVSWNIVTKVRYIVSINNADPESKGINPPKYTALNVNLSQCGCSATSPKKHYVYSKTINSTRVRTAISTVWNGANKGLSSTALSVRVKQQSRRQKRDTHTSHKLVDGNGREVTPMEYTVAVEDEEPQPLFVNIPSNNDVKAPLKQAGSEPCLCKPKLAGSLQLDGQTQDADKPKIVDAIKDAFVKENPDVTKPDLDVTVTGINNKAKDKDGNPVSEVNYRVGRKSEDVEDLKSPSTAHLQQSLATAGKTLHSRAPKDEDNDKKWTLPLAIALGVLAAVIVIAIICCCIHKRRHRKREDLVKREHNVKKNNLYDQEHFSDPAAYDNSAYEGHDFQKVSL</sequence>
<evidence type="ECO:0000313" key="18">
    <source>
        <dbReference type="Proteomes" id="UP000596742"/>
    </source>
</evidence>
<dbReference type="InterPro" id="IPR050525">
    <property type="entry name" value="ECM_Assembly_Org"/>
</dbReference>
<dbReference type="InterPro" id="IPR002035">
    <property type="entry name" value="VWF_A"/>
</dbReference>
<feature type="disulfide bond" evidence="11">
    <location>
        <begin position="177"/>
        <end position="189"/>
    </location>
</feature>
<keyword evidence="8 12" id="KW-1133">Transmembrane helix</keyword>
<dbReference type="GO" id="GO:0007219">
    <property type="term" value="P:Notch signaling pathway"/>
    <property type="evidence" value="ECO:0007669"/>
    <property type="project" value="InterPro"/>
</dbReference>
<dbReference type="Pfam" id="PF01414">
    <property type="entry name" value="DSL"/>
    <property type="match status" value="1"/>
</dbReference>
<evidence type="ECO:0000256" key="14">
    <source>
        <dbReference type="SAM" id="Phobius"/>
    </source>
</evidence>
<dbReference type="PANTHER" id="PTHR24020:SF20">
    <property type="entry name" value="PH DOMAIN-CONTAINING PROTEIN"/>
    <property type="match status" value="1"/>
</dbReference>
<dbReference type="GO" id="GO:0005576">
    <property type="term" value="C:extracellular region"/>
    <property type="evidence" value="ECO:0007669"/>
    <property type="project" value="UniProtKB-SubCell"/>
</dbReference>